<dbReference type="EMBL" id="CAJVCH010546108">
    <property type="protein sequence ID" value="CAG7828090.1"/>
    <property type="molecule type" value="Genomic_DNA"/>
</dbReference>
<dbReference type="AlphaFoldDB" id="A0A8J2PZT6"/>
<dbReference type="Proteomes" id="UP000708208">
    <property type="component" value="Unassembled WGS sequence"/>
</dbReference>
<keyword evidence="2" id="KW-1185">Reference proteome</keyword>
<name>A0A8J2PZT6_9HEXA</name>
<accession>A0A8J2PZT6</accession>
<organism evidence="1 2">
    <name type="scientific">Allacma fusca</name>
    <dbReference type="NCBI Taxonomy" id="39272"/>
    <lineage>
        <taxon>Eukaryota</taxon>
        <taxon>Metazoa</taxon>
        <taxon>Ecdysozoa</taxon>
        <taxon>Arthropoda</taxon>
        <taxon>Hexapoda</taxon>
        <taxon>Collembola</taxon>
        <taxon>Symphypleona</taxon>
        <taxon>Sminthuridae</taxon>
        <taxon>Allacma</taxon>
    </lineage>
</organism>
<reference evidence="1" key="1">
    <citation type="submission" date="2021-06" db="EMBL/GenBank/DDBJ databases">
        <authorList>
            <person name="Hodson N. C."/>
            <person name="Mongue J. A."/>
            <person name="Jaron S. K."/>
        </authorList>
    </citation>
    <scope>NUCLEOTIDE SEQUENCE</scope>
</reference>
<sequence>MVADKLVSTLPENSACGDGDDVTLGEPCDKPHGDFEQTKMLELGTNSQLEPSLDNFCEVVVSYRCKFCSYEANDIGAVKTHVNEIHVGKNRKNVSSW</sequence>
<gene>
    <name evidence="1" type="ORF">AFUS01_LOCUS38041</name>
</gene>
<proteinExistence type="predicted"/>
<evidence type="ECO:0000313" key="1">
    <source>
        <dbReference type="EMBL" id="CAG7828090.1"/>
    </source>
</evidence>
<protein>
    <recommendedName>
        <fullName evidence="3">C2H2-type domain-containing protein</fullName>
    </recommendedName>
</protein>
<comment type="caution">
    <text evidence="1">The sequence shown here is derived from an EMBL/GenBank/DDBJ whole genome shotgun (WGS) entry which is preliminary data.</text>
</comment>
<evidence type="ECO:0008006" key="3">
    <source>
        <dbReference type="Google" id="ProtNLM"/>
    </source>
</evidence>
<evidence type="ECO:0000313" key="2">
    <source>
        <dbReference type="Proteomes" id="UP000708208"/>
    </source>
</evidence>